<dbReference type="PANTHER" id="PTHR38459">
    <property type="entry name" value="PROPHAGE BACTOPRENOL-LINKED GLUCOSE TRANSLOCASE HOMOLOG"/>
    <property type="match status" value="1"/>
</dbReference>
<evidence type="ECO:0000256" key="4">
    <source>
        <dbReference type="ARBA" id="ARBA00022989"/>
    </source>
</evidence>
<sequence length="126" mass="14283">MEIIKQAVKYGVVGLSNTLITMIVIWVMMKGLDCREGLSNLTGYVAGLLNSFVWNKQWTFKGSTTGWTKGAVRFAIAFGVCYALQYGLVLFLNARLAIDHYYNHLIGMVFYTVLNFLANKFYTFKV</sequence>
<dbReference type="AlphaFoldDB" id="A0A9D1XRD7"/>
<name>A0A9D1XRD7_9BACT</name>
<dbReference type="PANTHER" id="PTHR38459:SF1">
    <property type="entry name" value="PROPHAGE BACTOPRENOL-LINKED GLUCOSE TRANSLOCASE HOMOLOG"/>
    <property type="match status" value="1"/>
</dbReference>
<feature type="transmembrane region" description="Helical" evidence="6">
    <location>
        <begin position="7"/>
        <end position="29"/>
    </location>
</feature>
<dbReference type="InterPro" id="IPR007267">
    <property type="entry name" value="GtrA_DPMS_TM"/>
</dbReference>
<dbReference type="Pfam" id="PF04138">
    <property type="entry name" value="GtrA_DPMS_TM"/>
    <property type="match status" value="1"/>
</dbReference>
<feature type="transmembrane region" description="Helical" evidence="6">
    <location>
        <begin position="101"/>
        <end position="118"/>
    </location>
</feature>
<comment type="similarity">
    <text evidence="2">Belongs to the GtrA family.</text>
</comment>
<dbReference type="Proteomes" id="UP000823847">
    <property type="component" value="Unassembled WGS sequence"/>
</dbReference>
<gene>
    <name evidence="8" type="ORF">H9848_04875</name>
</gene>
<keyword evidence="4 6" id="KW-1133">Transmembrane helix</keyword>
<accession>A0A9D1XRD7</accession>
<feature type="domain" description="GtrA/DPMS transmembrane" evidence="7">
    <location>
        <begin position="9"/>
        <end position="124"/>
    </location>
</feature>
<reference evidence="8" key="2">
    <citation type="submission" date="2021-04" db="EMBL/GenBank/DDBJ databases">
        <authorList>
            <person name="Gilroy R."/>
        </authorList>
    </citation>
    <scope>NUCLEOTIDE SEQUENCE</scope>
    <source>
        <strain evidence="8">ChiHecec2B26-12326</strain>
    </source>
</reference>
<dbReference type="GO" id="GO:0005886">
    <property type="term" value="C:plasma membrane"/>
    <property type="evidence" value="ECO:0007669"/>
    <property type="project" value="TreeGrafter"/>
</dbReference>
<reference evidence="8" key="1">
    <citation type="journal article" date="2021" name="PeerJ">
        <title>Extensive microbial diversity within the chicken gut microbiome revealed by metagenomics and culture.</title>
        <authorList>
            <person name="Gilroy R."/>
            <person name="Ravi A."/>
            <person name="Getino M."/>
            <person name="Pursley I."/>
            <person name="Horton D.L."/>
            <person name="Alikhan N.F."/>
            <person name="Baker D."/>
            <person name="Gharbi K."/>
            <person name="Hall N."/>
            <person name="Watson M."/>
            <person name="Adriaenssens E.M."/>
            <person name="Foster-Nyarko E."/>
            <person name="Jarju S."/>
            <person name="Secka A."/>
            <person name="Antonio M."/>
            <person name="Oren A."/>
            <person name="Chaudhuri R.R."/>
            <person name="La Ragione R."/>
            <person name="Hildebrand F."/>
            <person name="Pallen M.J."/>
        </authorList>
    </citation>
    <scope>NUCLEOTIDE SEQUENCE</scope>
    <source>
        <strain evidence="8">ChiHecec2B26-12326</strain>
    </source>
</reference>
<comment type="subcellular location">
    <subcellularLocation>
        <location evidence="1">Membrane</location>
        <topology evidence="1">Multi-pass membrane protein</topology>
    </subcellularLocation>
</comment>
<protein>
    <submittedName>
        <fullName evidence="8">GtrA family protein</fullName>
    </submittedName>
</protein>
<comment type="caution">
    <text evidence="8">The sequence shown here is derived from an EMBL/GenBank/DDBJ whole genome shotgun (WGS) entry which is preliminary data.</text>
</comment>
<dbReference type="InterPro" id="IPR051401">
    <property type="entry name" value="GtrA_CellWall_Glycosyl"/>
</dbReference>
<keyword evidence="3 6" id="KW-0812">Transmembrane</keyword>
<evidence type="ECO:0000256" key="1">
    <source>
        <dbReference type="ARBA" id="ARBA00004141"/>
    </source>
</evidence>
<proteinExistence type="inferred from homology"/>
<dbReference type="EMBL" id="DXEN01000032">
    <property type="protein sequence ID" value="HIX85926.1"/>
    <property type="molecule type" value="Genomic_DNA"/>
</dbReference>
<evidence type="ECO:0000256" key="5">
    <source>
        <dbReference type="ARBA" id="ARBA00023136"/>
    </source>
</evidence>
<evidence type="ECO:0000256" key="2">
    <source>
        <dbReference type="ARBA" id="ARBA00009399"/>
    </source>
</evidence>
<dbReference type="GO" id="GO:0000271">
    <property type="term" value="P:polysaccharide biosynthetic process"/>
    <property type="evidence" value="ECO:0007669"/>
    <property type="project" value="InterPro"/>
</dbReference>
<evidence type="ECO:0000256" key="3">
    <source>
        <dbReference type="ARBA" id="ARBA00022692"/>
    </source>
</evidence>
<evidence type="ECO:0000313" key="9">
    <source>
        <dbReference type="Proteomes" id="UP000823847"/>
    </source>
</evidence>
<keyword evidence="5 6" id="KW-0472">Membrane</keyword>
<evidence type="ECO:0000313" key="8">
    <source>
        <dbReference type="EMBL" id="HIX85926.1"/>
    </source>
</evidence>
<evidence type="ECO:0000259" key="7">
    <source>
        <dbReference type="Pfam" id="PF04138"/>
    </source>
</evidence>
<feature type="transmembrane region" description="Helical" evidence="6">
    <location>
        <begin position="70"/>
        <end position="89"/>
    </location>
</feature>
<evidence type="ECO:0000256" key="6">
    <source>
        <dbReference type="SAM" id="Phobius"/>
    </source>
</evidence>
<organism evidence="8 9">
    <name type="scientific">Candidatus Parabacteroides intestinigallinarum</name>
    <dbReference type="NCBI Taxonomy" id="2838722"/>
    <lineage>
        <taxon>Bacteria</taxon>
        <taxon>Pseudomonadati</taxon>
        <taxon>Bacteroidota</taxon>
        <taxon>Bacteroidia</taxon>
        <taxon>Bacteroidales</taxon>
        <taxon>Tannerellaceae</taxon>
        <taxon>Parabacteroides</taxon>
    </lineage>
</organism>